<dbReference type="Gene3D" id="2.60.120.200">
    <property type="match status" value="1"/>
</dbReference>
<dbReference type="OrthoDB" id="42525at2759"/>
<dbReference type="Pfam" id="PF07081">
    <property type="entry name" value="DUF1349"/>
    <property type="match status" value="1"/>
</dbReference>
<evidence type="ECO:0000313" key="1">
    <source>
        <dbReference type="EMBL" id="KAF5349685.1"/>
    </source>
</evidence>
<sequence>MSLQLGVTSESDIPLNTADSQSILLTYDQHRLEMSPETPKLVLHHGSSALAISQAPPALLRATTLDYSQERIIRAAPGTDLWRKPPSVDIDNCPTLLINAPIDLHQFHTARVTVSADWNTLYDQGGLALFIPDEDTKKFLKTGVEFAFGAPHVGTVAASRWGDWSLVPTAAHGKVTIQVEREVDEKGERTSSLWVYLIDPDTGEKMGIREITWWFRHDMEAGARGQQVLLVGLYAARPTAPSEPGREKEELEVKFENFQVTLFDD</sequence>
<comment type="caution">
    <text evidence="1">The sequence shown here is derived from an EMBL/GenBank/DDBJ whole genome shotgun (WGS) entry which is preliminary data.</text>
</comment>
<dbReference type="PANTHER" id="PTHR35332">
    <property type="entry name" value="REGULATION OF ENOLASE PROTEIN 1"/>
    <property type="match status" value="1"/>
</dbReference>
<reference evidence="1 2" key="1">
    <citation type="journal article" date="2020" name="ISME J.">
        <title>Uncovering the hidden diversity of litter-decomposition mechanisms in mushroom-forming fungi.</title>
        <authorList>
            <person name="Floudas D."/>
            <person name="Bentzer J."/>
            <person name="Ahren D."/>
            <person name="Johansson T."/>
            <person name="Persson P."/>
            <person name="Tunlid A."/>
        </authorList>
    </citation>
    <scope>NUCLEOTIDE SEQUENCE [LARGE SCALE GENOMIC DNA]</scope>
    <source>
        <strain evidence="1 2">CBS 146.42</strain>
    </source>
</reference>
<dbReference type="InterPro" id="IPR009784">
    <property type="entry name" value="DUF1349"/>
</dbReference>
<organism evidence="1 2">
    <name type="scientific">Leucocoprinus leucothites</name>
    <dbReference type="NCBI Taxonomy" id="201217"/>
    <lineage>
        <taxon>Eukaryota</taxon>
        <taxon>Fungi</taxon>
        <taxon>Dikarya</taxon>
        <taxon>Basidiomycota</taxon>
        <taxon>Agaricomycotina</taxon>
        <taxon>Agaricomycetes</taxon>
        <taxon>Agaricomycetidae</taxon>
        <taxon>Agaricales</taxon>
        <taxon>Agaricineae</taxon>
        <taxon>Agaricaceae</taxon>
        <taxon>Leucocoprinus</taxon>
    </lineage>
</organism>
<dbReference type="AlphaFoldDB" id="A0A8H5CXC9"/>
<dbReference type="EMBL" id="JAACJO010000016">
    <property type="protein sequence ID" value="KAF5349685.1"/>
    <property type="molecule type" value="Genomic_DNA"/>
</dbReference>
<accession>A0A8H5CXC9</accession>
<gene>
    <name evidence="1" type="ORF">D9756_008810</name>
</gene>
<proteinExistence type="predicted"/>
<keyword evidence="2" id="KW-1185">Reference proteome</keyword>
<protein>
    <submittedName>
        <fullName evidence="1">Uncharacterized protein</fullName>
    </submittedName>
</protein>
<evidence type="ECO:0000313" key="2">
    <source>
        <dbReference type="Proteomes" id="UP000559027"/>
    </source>
</evidence>
<dbReference type="Proteomes" id="UP000559027">
    <property type="component" value="Unassembled WGS sequence"/>
</dbReference>
<dbReference type="PANTHER" id="PTHR35332:SF2">
    <property type="entry name" value="REGULATION OF ENOLASE PROTEIN 1"/>
    <property type="match status" value="1"/>
</dbReference>
<name>A0A8H5CXC9_9AGAR</name>